<reference evidence="1 2" key="1">
    <citation type="journal article" date="2016" name="Nat. Commun.">
        <title>Thousands of microbial genomes shed light on interconnected biogeochemical processes in an aquifer system.</title>
        <authorList>
            <person name="Anantharaman K."/>
            <person name="Brown C.T."/>
            <person name="Hug L.A."/>
            <person name="Sharon I."/>
            <person name="Castelle C.J."/>
            <person name="Probst A.J."/>
            <person name="Thomas B.C."/>
            <person name="Singh A."/>
            <person name="Wilkins M.J."/>
            <person name="Karaoz U."/>
            <person name="Brodie E.L."/>
            <person name="Williams K.H."/>
            <person name="Hubbard S.S."/>
            <person name="Banfield J.F."/>
        </authorList>
    </citation>
    <scope>NUCLEOTIDE SEQUENCE [LARGE SCALE GENOMIC DNA]</scope>
</reference>
<dbReference type="AlphaFoldDB" id="A0A1F8F038"/>
<organism evidence="1 2">
    <name type="scientific">Candidatus Yanofskybacteria bacterium RIFCSPHIGHO2_02_FULL_38_22b</name>
    <dbReference type="NCBI Taxonomy" id="1802673"/>
    <lineage>
        <taxon>Bacteria</taxon>
        <taxon>Candidatus Yanofskyibacteriota</taxon>
    </lineage>
</organism>
<comment type="caution">
    <text evidence="1">The sequence shown here is derived from an EMBL/GenBank/DDBJ whole genome shotgun (WGS) entry which is preliminary data.</text>
</comment>
<gene>
    <name evidence="1" type="ORF">A3B86_03585</name>
</gene>
<evidence type="ECO:0008006" key="3">
    <source>
        <dbReference type="Google" id="ProtNLM"/>
    </source>
</evidence>
<dbReference type="InterPro" id="IPR043519">
    <property type="entry name" value="NT_sf"/>
</dbReference>
<dbReference type="Proteomes" id="UP000176834">
    <property type="component" value="Unassembled WGS sequence"/>
</dbReference>
<evidence type="ECO:0000313" key="1">
    <source>
        <dbReference type="EMBL" id="OGN06502.1"/>
    </source>
</evidence>
<proteinExistence type="predicted"/>
<accession>A0A1F8F038</accession>
<dbReference type="EMBL" id="MGJN01000019">
    <property type="protein sequence ID" value="OGN06502.1"/>
    <property type="molecule type" value="Genomic_DNA"/>
</dbReference>
<dbReference type="SUPFAM" id="SSF81301">
    <property type="entry name" value="Nucleotidyltransferase"/>
    <property type="match status" value="1"/>
</dbReference>
<evidence type="ECO:0000313" key="2">
    <source>
        <dbReference type="Proteomes" id="UP000176834"/>
    </source>
</evidence>
<protein>
    <recommendedName>
        <fullName evidence="3">Polymerase nucleotidyl transferase domain-containing protein</fullName>
    </recommendedName>
</protein>
<sequence>MIPLVELALSDRRKRLKSILDTSPADLTELHTELSNFLLDEENIRIILYLPFNLLPSPGTTFADIYLKSWKKLLTANENDLRTNFVDGDVLEPELGENPRVRKAAHLIPKLVDKGLLSPSDVVSLFTDSKGDKILHDSIADTLPILACLGLVRSDLVKAQTKPAKPTCPPNLKARIAWEDQERKNKKIIEFTDRSFAYAKYFLELFTLIWGKSNLETREDLATILFHWLSMGVIKESDLKVFNLKRPDLESTQNDDITKEVDDLNEKIKSNEELFRILYPVGIAFGSRVKGYAKLTADLDIAVFVRPGVPWTEKSKIYKTLGKVTEFWLEEKDNDLVVRSMPLEENNVAEKDWIHIPLQGIWLGEPSQIRYLQQKFLPRYLNSTNRTERTTWLRQLELEALQYRLMHKGYARFYPVNTADTATAKYSYLIDSDSVFWDSGYRLLATKLFISRVFLPKMKDLEK</sequence>
<name>A0A1F8F038_9BACT</name>